<keyword evidence="6 7" id="KW-0472">Membrane</keyword>
<dbReference type="EMBL" id="CP136051">
    <property type="protein sequence ID" value="WOK04973.1"/>
    <property type="molecule type" value="Genomic_DNA"/>
</dbReference>
<evidence type="ECO:0000313" key="9">
    <source>
        <dbReference type="Proteomes" id="UP001302349"/>
    </source>
</evidence>
<evidence type="ECO:0000256" key="4">
    <source>
        <dbReference type="ARBA" id="ARBA00022692"/>
    </source>
</evidence>
<dbReference type="InterPro" id="IPR051907">
    <property type="entry name" value="DoxX-like_oxidoreductase"/>
</dbReference>
<dbReference type="InterPro" id="IPR032808">
    <property type="entry name" value="DoxX"/>
</dbReference>
<protein>
    <submittedName>
        <fullName evidence="8">DoxX family protein</fullName>
    </submittedName>
</protein>
<sequence length="155" mass="17117">MINKIFKTPDTWEPFVLRVLLGLVIFPHGAQKLFGWFEGYGFDGTMIFFTEIVGMPWVLGFLVILLEALGSIVLLAGFATRILAASYILLAIGIVTTSHLQHGFFMNWYGNQPGEGIEFFILWVAISTALLLSGGGRYSVDKCLSGVLPQQAHSF</sequence>
<feature type="transmembrane region" description="Helical" evidence="7">
    <location>
        <begin position="82"/>
        <end position="100"/>
    </location>
</feature>
<keyword evidence="3" id="KW-1003">Cell membrane</keyword>
<evidence type="ECO:0000256" key="7">
    <source>
        <dbReference type="SAM" id="Phobius"/>
    </source>
</evidence>
<keyword evidence="9" id="KW-1185">Reference proteome</keyword>
<comment type="subcellular location">
    <subcellularLocation>
        <location evidence="1">Cell membrane</location>
        <topology evidence="1">Multi-pass membrane protein</topology>
    </subcellularLocation>
</comment>
<gene>
    <name evidence="8" type="ORF">RT717_17980</name>
</gene>
<comment type="similarity">
    <text evidence="2">Belongs to the DoxX family.</text>
</comment>
<evidence type="ECO:0000256" key="2">
    <source>
        <dbReference type="ARBA" id="ARBA00006679"/>
    </source>
</evidence>
<feature type="transmembrane region" description="Helical" evidence="7">
    <location>
        <begin position="54"/>
        <end position="75"/>
    </location>
</feature>
<dbReference type="PANTHER" id="PTHR33452">
    <property type="entry name" value="OXIDOREDUCTASE CATD-RELATED"/>
    <property type="match status" value="1"/>
</dbReference>
<evidence type="ECO:0000256" key="5">
    <source>
        <dbReference type="ARBA" id="ARBA00022989"/>
    </source>
</evidence>
<organism evidence="8 9">
    <name type="scientific">Imperialibacter roseus</name>
    <dbReference type="NCBI Taxonomy" id="1324217"/>
    <lineage>
        <taxon>Bacteria</taxon>
        <taxon>Pseudomonadati</taxon>
        <taxon>Bacteroidota</taxon>
        <taxon>Cytophagia</taxon>
        <taxon>Cytophagales</taxon>
        <taxon>Flammeovirgaceae</taxon>
        <taxon>Imperialibacter</taxon>
    </lineage>
</organism>
<keyword evidence="5 7" id="KW-1133">Transmembrane helix</keyword>
<evidence type="ECO:0000256" key="1">
    <source>
        <dbReference type="ARBA" id="ARBA00004651"/>
    </source>
</evidence>
<name>A0ABZ0IKI5_9BACT</name>
<dbReference type="Pfam" id="PF07681">
    <property type="entry name" value="DoxX"/>
    <property type="match status" value="1"/>
</dbReference>
<feature type="transmembrane region" description="Helical" evidence="7">
    <location>
        <begin position="120"/>
        <end position="140"/>
    </location>
</feature>
<dbReference type="RefSeq" id="WP_317487770.1">
    <property type="nucleotide sequence ID" value="NZ_CP136051.1"/>
</dbReference>
<reference evidence="8 9" key="1">
    <citation type="journal article" date="2023" name="Microbiol. Resour. Announc.">
        <title>Complete Genome Sequence of Imperialibacter roseus strain P4T.</title>
        <authorList>
            <person name="Tizabi D.R."/>
            <person name="Bachvaroff T."/>
            <person name="Hill R.T."/>
        </authorList>
    </citation>
    <scope>NUCLEOTIDE SEQUENCE [LARGE SCALE GENOMIC DNA]</scope>
    <source>
        <strain evidence="8 9">P4T</strain>
    </source>
</reference>
<accession>A0ABZ0IKI5</accession>
<feature type="transmembrane region" description="Helical" evidence="7">
    <location>
        <begin position="15"/>
        <end position="34"/>
    </location>
</feature>
<proteinExistence type="inferred from homology"/>
<keyword evidence="4 7" id="KW-0812">Transmembrane</keyword>
<evidence type="ECO:0000256" key="6">
    <source>
        <dbReference type="ARBA" id="ARBA00023136"/>
    </source>
</evidence>
<dbReference type="Proteomes" id="UP001302349">
    <property type="component" value="Chromosome"/>
</dbReference>
<dbReference type="PANTHER" id="PTHR33452:SF1">
    <property type="entry name" value="INNER MEMBRANE PROTEIN YPHA-RELATED"/>
    <property type="match status" value="1"/>
</dbReference>
<evidence type="ECO:0000313" key="8">
    <source>
        <dbReference type="EMBL" id="WOK04973.1"/>
    </source>
</evidence>
<evidence type="ECO:0000256" key="3">
    <source>
        <dbReference type="ARBA" id="ARBA00022475"/>
    </source>
</evidence>